<dbReference type="EMBL" id="JACRWC010000037">
    <property type="protein sequence ID" value="MBC5998850.1"/>
    <property type="molecule type" value="Genomic_DNA"/>
</dbReference>
<dbReference type="AlphaFoldDB" id="A0A923NET4"/>
<dbReference type="GO" id="GO:0036440">
    <property type="term" value="F:citrate synthase activity"/>
    <property type="evidence" value="ECO:0007669"/>
    <property type="project" value="UniProtKB-EC"/>
</dbReference>
<dbReference type="InterPro" id="IPR002020">
    <property type="entry name" value="Citrate_synthase"/>
</dbReference>
<proteinExistence type="inferred from homology"/>
<dbReference type="InterPro" id="IPR036969">
    <property type="entry name" value="Citrate_synthase_sf"/>
</dbReference>
<keyword evidence="4" id="KW-0808">Transferase</keyword>
<evidence type="ECO:0000256" key="4">
    <source>
        <dbReference type="ARBA" id="ARBA00022679"/>
    </source>
</evidence>
<reference evidence="5" key="1">
    <citation type="submission" date="2020-08" db="EMBL/GenBank/DDBJ databases">
        <authorList>
            <person name="Liu C."/>
            <person name="Sun Q."/>
        </authorList>
    </citation>
    <scope>NUCLEOTIDE SEQUENCE</scope>
    <source>
        <strain evidence="5">BX16</strain>
    </source>
</reference>
<dbReference type="RefSeq" id="WP_249286363.1">
    <property type="nucleotide sequence ID" value="NZ_JACRWC010000037.1"/>
</dbReference>
<comment type="similarity">
    <text evidence="2">Belongs to the citrate synthase family.</text>
</comment>
<evidence type="ECO:0000256" key="3">
    <source>
        <dbReference type="ARBA" id="ARBA00012972"/>
    </source>
</evidence>
<evidence type="ECO:0000313" key="5">
    <source>
        <dbReference type="EMBL" id="MBC5998850.1"/>
    </source>
</evidence>
<dbReference type="PANTHER" id="PTHR11739">
    <property type="entry name" value="CITRATE SYNTHASE"/>
    <property type="match status" value="1"/>
</dbReference>
<dbReference type="GO" id="GO:0005975">
    <property type="term" value="P:carbohydrate metabolic process"/>
    <property type="evidence" value="ECO:0007669"/>
    <property type="project" value="TreeGrafter"/>
</dbReference>
<dbReference type="SUPFAM" id="SSF48256">
    <property type="entry name" value="Citrate synthase"/>
    <property type="match status" value="1"/>
</dbReference>
<dbReference type="GO" id="GO:0006099">
    <property type="term" value="P:tricarboxylic acid cycle"/>
    <property type="evidence" value="ECO:0007669"/>
    <property type="project" value="TreeGrafter"/>
</dbReference>
<evidence type="ECO:0000256" key="2">
    <source>
        <dbReference type="ARBA" id="ARBA00010566"/>
    </source>
</evidence>
<keyword evidence="6" id="KW-1185">Reference proteome</keyword>
<comment type="pathway">
    <text evidence="1">Carbohydrate metabolism; tricarboxylic acid cycle.</text>
</comment>
<protein>
    <recommendedName>
        <fullName evidence="3">citrate synthase (unknown stereospecificity)</fullName>
        <ecNumber evidence="3">2.3.3.16</ecNumber>
    </recommendedName>
</protein>
<dbReference type="PRINTS" id="PR00143">
    <property type="entry name" value="CITRTSNTHASE"/>
</dbReference>
<dbReference type="GO" id="GO:0005829">
    <property type="term" value="C:cytosol"/>
    <property type="evidence" value="ECO:0007669"/>
    <property type="project" value="TreeGrafter"/>
</dbReference>
<gene>
    <name evidence="5" type="ORF">H8876_02365</name>
</gene>
<dbReference type="InterPro" id="IPR016143">
    <property type="entry name" value="Citrate_synth-like_sm_a-sub"/>
</dbReference>
<dbReference type="Gene3D" id="1.10.580.10">
    <property type="entry name" value="Citrate Synthase, domain 1"/>
    <property type="match status" value="1"/>
</dbReference>
<dbReference type="Proteomes" id="UP000644115">
    <property type="component" value="Unassembled WGS sequence"/>
</dbReference>
<name>A0A923NET4_9FIRM</name>
<dbReference type="NCBIfam" id="NF010635">
    <property type="entry name" value="PRK14032.1"/>
    <property type="match status" value="1"/>
</dbReference>
<accession>A0A923NET4</accession>
<evidence type="ECO:0000256" key="1">
    <source>
        <dbReference type="ARBA" id="ARBA00005163"/>
    </source>
</evidence>
<sequence>MLRDYLTKRKTFRKTVKAAVKEEVKSRVTAARAQELFEKNAEQLRKNDYIESELYVKNNVKRGLRNSNGTGVLVGLTKIGEVIGYDVDEKKNKIPVEGKLYYRGYSIEDLVNSYIEEERFGFEEITYLLILGSLPTRSELEYFKKLLGTKRELPQGFARDIILTAPSNNIMNKMARSVLALYCYDDNPDDTSISNVFRQSIDLIGYFPALIAYAYQAKSSFYDNMSLHLHNPIPELSTSENILRMIRPTGEYTELEARLLDLSMILHAEHGGGNNSSFTTHLISSTGTDTYSAIAAAIGSLKGPKHGGANIAVINMMNDLRKNVPDFNNRGKLDDYLVKVLRKEANDKSGLVYGMGHAIYTLSDPRAKVLKSMAKKLAESKDLVDDFLLCDYIERRTPELYAEVHGVEKPMPANVDLYSGFVYDALDIPTTIATPLFATARLSGWCAHRIEELISGGKLMRPAYKSVQQPRPYVPISKRVSATSIRAEKQEKHNNR</sequence>
<organism evidence="5 6">
    <name type="scientific">Lentihominibacter faecis</name>
    <dbReference type="NCBI Taxonomy" id="2764712"/>
    <lineage>
        <taxon>Bacteria</taxon>
        <taxon>Bacillati</taxon>
        <taxon>Bacillota</taxon>
        <taxon>Clostridia</taxon>
        <taxon>Peptostreptococcales</taxon>
        <taxon>Anaerovoracaceae</taxon>
        <taxon>Lentihominibacter</taxon>
    </lineage>
</organism>
<dbReference type="EC" id="2.3.3.16" evidence="3"/>
<dbReference type="Gene3D" id="1.10.230.10">
    <property type="entry name" value="Cytochrome P450-Terp, domain 2"/>
    <property type="match status" value="1"/>
</dbReference>
<comment type="caution">
    <text evidence="5">The sequence shown here is derived from an EMBL/GenBank/DDBJ whole genome shotgun (WGS) entry which is preliminary data.</text>
</comment>
<dbReference type="Pfam" id="PF00285">
    <property type="entry name" value="Citrate_synt"/>
    <property type="match status" value="1"/>
</dbReference>
<dbReference type="InterPro" id="IPR016142">
    <property type="entry name" value="Citrate_synth-like_lrg_a-sub"/>
</dbReference>
<dbReference type="PANTHER" id="PTHR11739:SF4">
    <property type="entry name" value="CITRATE SYNTHASE, PEROXISOMAL"/>
    <property type="match status" value="1"/>
</dbReference>
<evidence type="ECO:0000313" key="6">
    <source>
        <dbReference type="Proteomes" id="UP000644115"/>
    </source>
</evidence>